<protein>
    <submittedName>
        <fullName evidence="2">Copia protein</fullName>
    </submittedName>
</protein>
<gene>
    <name evidence="2" type="primary">GIP_292</name>
    <name evidence="2" type="ORF">CK203_056006</name>
</gene>
<dbReference type="AlphaFoldDB" id="A0A438GS48"/>
<name>A0A438GS48_VITVI</name>
<evidence type="ECO:0000313" key="3">
    <source>
        <dbReference type="Proteomes" id="UP000288805"/>
    </source>
</evidence>
<accession>A0A438GS48</accession>
<feature type="region of interest" description="Disordered" evidence="1">
    <location>
        <begin position="138"/>
        <end position="158"/>
    </location>
</feature>
<dbReference type="CDD" id="cd09272">
    <property type="entry name" value="RNase_HI_RT_Ty1"/>
    <property type="match status" value="1"/>
</dbReference>
<proteinExistence type="predicted"/>
<reference evidence="2 3" key="1">
    <citation type="journal article" date="2018" name="PLoS Genet.">
        <title>Population sequencing reveals clonal diversity and ancestral inbreeding in the grapevine cultivar Chardonnay.</title>
        <authorList>
            <person name="Roach M.J."/>
            <person name="Johnson D.L."/>
            <person name="Bohlmann J."/>
            <person name="van Vuuren H.J."/>
            <person name="Jones S.J."/>
            <person name="Pretorius I.S."/>
            <person name="Schmidt S.A."/>
            <person name="Borneman A.R."/>
        </authorList>
    </citation>
    <scope>NUCLEOTIDE SEQUENCE [LARGE SCALE GENOMIC DNA]</scope>
    <source>
        <strain evidence="3">cv. Chardonnay</strain>
        <tissue evidence="2">Leaf</tissue>
    </source>
</reference>
<dbReference type="Proteomes" id="UP000288805">
    <property type="component" value="Unassembled WGS sequence"/>
</dbReference>
<feature type="region of interest" description="Disordered" evidence="1">
    <location>
        <begin position="208"/>
        <end position="228"/>
    </location>
</feature>
<sequence>MPLLRKEERRIENESCLEIKTTIKDWLMALPLSHAVYQQTEAMESNGNACGATIATVPGILVTLAGKFTESQQTGHQGDNQKDLSSGRTIGKARECDGLYYYEDQPWRMDKLMLQVVPHPLNVGTSVLILFRGENMSEDSFQETSSPQLPNSPPAEQLPTLLPKSPIITESRVPSILENSVTGEDTNSLPAEPPKQQLCETCQKSELEIEPESDSNSPLDVQGETCEETGGNLNKPIALRKGNAFLNGELVEEVYIELPPRFFDDQGDDIDGLEKLKRALANEFEVKDLGFLRMLGCKPIDTPVEVNKREGNLDEKMLVDKGRYQRLGNLVTWRSKKQSVVARSSPEAEFRAIAHGIYEGLWIKRMLEELKIGVHQPMQFFSDNKAALEISQNPVLVHHNRTKHVEVD</sequence>
<comment type="caution">
    <text evidence="2">The sequence shown here is derived from an EMBL/GenBank/DDBJ whole genome shotgun (WGS) entry which is preliminary data.</text>
</comment>
<evidence type="ECO:0000313" key="2">
    <source>
        <dbReference type="EMBL" id="RVW75046.1"/>
    </source>
</evidence>
<dbReference type="PANTHER" id="PTHR11439">
    <property type="entry name" value="GAG-POL-RELATED RETROTRANSPOSON"/>
    <property type="match status" value="1"/>
</dbReference>
<evidence type="ECO:0000256" key="1">
    <source>
        <dbReference type="SAM" id="MobiDB-lite"/>
    </source>
</evidence>
<dbReference type="PANTHER" id="PTHR11439:SF440">
    <property type="entry name" value="INTEGRASE CATALYTIC DOMAIN-CONTAINING PROTEIN"/>
    <property type="match status" value="1"/>
</dbReference>
<organism evidence="2 3">
    <name type="scientific">Vitis vinifera</name>
    <name type="common">Grape</name>
    <dbReference type="NCBI Taxonomy" id="29760"/>
    <lineage>
        <taxon>Eukaryota</taxon>
        <taxon>Viridiplantae</taxon>
        <taxon>Streptophyta</taxon>
        <taxon>Embryophyta</taxon>
        <taxon>Tracheophyta</taxon>
        <taxon>Spermatophyta</taxon>
        <taxon>Magnoliopsida</taxon>
        <taxon>eudicotyledons</taxon>
        <taxon>Gunneridae</taxon>
        <taxon>Pentapetalae</taxon>
        <taxon>rosids</taxon>
        <taxon>Vitales</taxon>
        <taxon>Vitaceae</taxon>
        <taxon>Viteae</taxon>
        <taxon>Vitis</taxon>
    </lineage>
</organism>
<dbReference type="EMBL" id="QGNW01000358">
    <property type="protein sequence ID" value="RVW75046.1"/>
    <property type="molecule type" value="Genomic_DNA"/>
</dbReference>